<protein>
    <submittedName>
        <fullName evidence="2">Uncharacterized protein</fullName>
    </submittedName>
</protein>
<organism evidence="2 3">
    <name type="scientific">Cuscuta europaea</name>
    <name type="common">European dodder</name>
    <dbReference type="NCBI Taxonomy" id="41803"/>
    <lineage>
        <taxon>Eukaryota</taxon>
        <taxon>Viridiplantae</taxon>
        <taxon>Streptophyta</taxon>
        <taxon>Embryophyta</taxon>
        <taxon>Tracheophyta</taxon>
        <taxon>Spermatophyta</taxon>
        <taxon>Magnoliopsida</taxon>
        <taxon>eudicotyledons</taxon>
        <taxon>Gunneridae</taxon>
        <taxon>Pentapetalae</taxon>
        <taxon>asterids</taxon>
        <taxon>lamiids</taxon>
        <taxon>Solanales</taxon>
        <taxon>Convolvulaceae</taxon>
        <taxon>Cuscuteae</taxon>
        <taxon>Cuscuta</taxon>
        <taxon>Cuscuta subgen. Cuscuta</taxon>
    </lineage>
</organism>
<sequence>MESGDDSDTELDESQDDDAILAATGVYKGRVPFLRDEGIRILQNSEGASSSSHQVNDERDEQIARLEQQLVQQAAERAEEERRTREWMAEFERQMKRYNATYRPTMHIQQPEMTPQISFMGGMGGMGFGNYSHLSKKFPYSYYDQPFQTPGGRIS</sequence>
<keyword evidence="3" id="KW-1185">Reference proteome</keyword>
<gene>
    <name evidence="2" type="ORF">CEURO_LOCUS18032</name>
</gene>
<feature type="coiled-coil region" evidence="1">
    <location>
        <begin position="56"/>
        <end position="83"/>
    </location>
</feature>
<reference evidence="2" key="1">
    <citation type="submission" date="2022-07" db="EMBL/GenBank/DDBJ databases">
        <authorList>
            <person name="Macas J."/>
            <person name="Novak P."/>
            <person name="Neumann P."/>
        </authorList>
    </citation>
    <scope>NUCLEOTIDE SEQUENCE</scope>
</reference>
<dbReference type="Proteomes" id="UP001152484">
    <property type="component" value="Unassembled WGS sequence"/>
</dbReference>
<keyword evidence="1" id="KW-0175">Coiled coil</keyword>
<dbReference type="EMBL" id="CAMAPE010000051">
    <property type="protein sequence ID" value="CAH9108217.1"/>
    <property type="molecule type" value="Genomic_DNA"/>
</dbReference>
<evidence type="ECO:0000313" key="3">
    <source>
        <dbReference type="Proteomes" id="UP001152484"/>
    </source>
</evidence>
<name>A0A9P0ZMP2_CUSEU</name>
<proteinExistence type="predicted"/>
<evidence type="ECO:0000256" key="1">
    <source>
        <dbReference type="SAM" id="Coils"/>
    </source>
</evidence>
<dbReference type="AlphaFoldDB" id="A0A9P0ZMP2"/>
<accession>A0A9P0ZMP2</accession>
<comment type="caution">
    <text evidence="2">The sequence shown here is derived from an EMBL/GenBank/DDBJ whole genome shotgun (WGS) entry which is preliminary data.</text>
</comment>
<evidence type="ECO:0000313" key="2">
    <source>
        <dbReference type="EMBL" id="CAH9108217.1"/>
    </source>
</evidence>